<evidence type="ECO:0000313" key="2">
    <source>
        <dbReference type="Proteomes" id="UP001454036"/>
    </source>
</evidence>
<reference evidence="1 2" key="1">
    <citation type="submission" date="2024-01" db="EMBL/GenBank/DDBJ databases">
        <title>The complete chloroplast genome sequence of Lithospermum erythrorhizon: insights into the phylogenetic relationship among Boraginaceae species and the maternal lineages of purple gromwells.</title>
        <authorList>
            <person name="Okada T."/>
            <person name="Watanabe K."/>
        </authorList>
    </citation>
    <scope>NUCLEOTIDE SEQUENCE [LARGE SCALE GENOMIC DNA]</scope>
</reference>
<dbReference type="AlphaFoldDB" id="A0AAV3RVE2"/>
<dbReference type="EMBL" id="BAABME010012271">
    <property type="protein sequence ID" value="GAA0184919.1"/>
    <property type="molecule type" value="Genomic_DNA"/>
</dbReference>
<evidence type="ECO:0000313" key="1">
    <source>
        <dbReference type="EMBL" id="GAA0184919.1"/>
    </source>
</evidence>
<protein>
    <submittedName>
        <fullName evidence="1">Uncharacterized protein</fullName>
    </submittedName>
</protein>
<proteinExistence type="predicted"/>
<gene>
    <name evidence="1" type="ORF">LIER_32207</name>
</gene>
<name>A0AAV3RVE2_LITER</name>
<comment type="caution">
    <text evidence="1">The sequence shown here is derived from an EMBL/GenBank/DDBJ whole genome shotgun (WGS) entry which is preliminary data.</text>
</comment>
<sequence>MSSSTLISGHRHNCVLTYVANRQLHLPSFFGGVDIDGNGPVVFCHAGEQYKVIVQNRILGIGWLRAELTSGMILH</sequence>
<organism evidence="1 2">
    <name type="scientific">Lithospermum erythrorhizon</name>
    <name type="common">Purple gromwell</name>
    <name type="synonym">Lithospermum officinale var. erythrorhizon</name>
    <dbReference type="NCBI Taxonomy" id="34254"/>
    <lineage>
        <taxon>Eukaryota</taxon>
        <taxon>Viridiplantae</taxon>
        <taxon>Streptophyta</taxon>
        <taxon>Embryophyta</taxon>
        <taxon>Tracheophyta</taxon>
        <taxon>Spermatophyta</taxon>
        <taxon>Magnoliopsida</taxon>
        <taxon>eudicotyledons</taxon>
        <taxon>Gunneridae</taxon>
        <taxon>Pentapetalae</taxon>
        <taxon>asterids</taxon>
        <taxon>lamiids</taxon>
        <taxon>Boraginales</taxon>
        <taxon>Boraginaceae</taxon>
        <taxon>Boraginoideae</taxon>
        <taxon>Lithospermeae</taxon>
        <taxon>Lithospermum</taxon>
    </lineage>
</organism>
<accession>A0AAV3RVE2</accession>
<dbReference type="Proteomes" id="UP001454036">
    <property type="component" value="Unassembled WGS sequence"/>
</dbReference>
<keyword evidence="2" id="KW-1185">Reference proteome</keyword>